<dbReference type="InterPro" id="IPR001810">
    <property type="entry name" value="F-box_dom"/>
</dbReference>
<feature type="domain" description="F-box" evidence="1">
    <location>
        <begin position="92"/>
        <end position="145"/>
    </location>
</feature>
<keyword evidence="3" id="KW-1185">Reference proteome</keyword>
<dbReference type="OrthoDB" id="3266451at2759"/>
<proteinExistence type="predicted"/>
<dbReference type="Gene3D" id="1.20.1280.50">
    <property type="match status" value="1"/>
</dbReference>
<dbReference type="AlphaFoldDB" id="A0A9P5PUE0"/>
<gene>
    <name evidence="2" type="ORF">BDP27DRAFT_1222385</name>
</gene>
<dbReference type="Proteomes" id="UP000772434">
    <property type="component" value="Unassembled WGS sequence"/>
</dbReference>
<feature type="non-terminal residue" evidence="2">
    <location>
        <position position="198"/>
    </location>
</feature>
<dbReference type="InterPro" id="IPR036047">
    <property type="entry name" value="F-box-like_dom_sf"/>
</dbReference>
<name>A0A9P5PUE0_9AGAR</name>
<evidence type="ECO:0000313" key="3">
    <source>
        <dbReference type="Proteomes" id="UP000772434"/>
    </source>
</evidence>
<protein>
    <recommendedName>
        <fullName evidence="1">F-box domain-containing protein</fullName>
    </recommendedName>
</protein>
<dbReference type="SUPFAM" id="SSF81383">
    <property type="entry name" value="F-box domain"/>
    <property type="match status" value="1"/>
</dbReference>
<reference evidence="2" key="1">
    <citation type="submission" date="2020-11" db="EMBL/GenBank/DDBJ databases">
        <authorList>
            <consortium name="DOE Joint Genome Institute"/>
            <person name="Ahrendt S."/>
            <person name="Riley R."/>
            <person name="Andreopoulos W."/>
            <person name="Labutti K."/>
            <person name="Pangilinan J."/>
            <person name="Ruiz-Duenas F.J."/>
            <person name="Barrasa J.M."/>
            <person name="Sanchez-Garcia M."/>
            <person name="Camarero S."/>
            <person name="Miyauchi S."/>
            <person name="Serrano A."/>
            <person name="Linde D."/>
            <person name="Babiker R."/>
            <person name="Drula E."/>
            <person name="Ayuso-Fernandez I."/>
            <person name="Pacheco R."/>
            <person name="Padilla G."/>
            <person name="Ferreira P."/>
            <person name="Barriuso J."/>
            <person name="Kellner H."/>
            <person name="Castanera R."/>
            <person name="Alfaro M."/>
            <person name="Ramirez L."/>
            <person name="Pisabarro A.G."/>
            <person name="Kuo A."/>
            <person name="Tritt A."/>
            <person name="Lipzen A."/>
            <person name="He G."/>
            <person name="Yan M."/>
            <person name="Ng V."/>
            <person name="Cullen D."/>
            <person name="Martin F."/>
            <person name="Rosso M.-N."/>
            <person name="Henrissat B."/>
            <person name="Hibbett D."/>
            <person name="Martinez A.T."/>
            <person name="Grigoriev I.V."/>
        </authorList>
    </citation>
    <scope>NUCLEOTIDE SEQUENCE</scope>
    <source>
        <strain evidence="2">AH 40177</strain>
    </source>
</reference>
<accession>A0A9P5PUE0</accession>
<evidence type="ECO:0000259" key="1">
    <source>
        <dbReference type="Pfam" id="PF12937"/>
    </source>
</evidence>
<organism evidence="2 3">
    <name type="scientific">Rhodocollybia butyracea</name>
    <dbReference type="NCBI Taxonomy" id="206335"/>
    <lineage>
        <taxon>Eukaryota</taxon>
        <taxon>Fungi</taxon>
        <taxon>Dikarya</taxon>
        <taxon>Basidiomycota</taxon>
        <taxon>Agaricomycotina</taxon>
        <taxon>Agaricomycetes</taxon>
        <taxon>Agaricomycetidae</taxon>
        <taxon>Agaricales</taxon>
        <taxon>Marasmiineae</taxon>
        <taxon>Omphalotaceae</taxon>
        <taxon>Rhodocollybia</taxon>
    </lineage>
</organism>
<sequence length="198" mass="22618">MSSENHQKSSDGRVKIDNAVLNEKLRTWYPAAIGELSEVTETLKLAQEDIVDCDAEMDRLRSAYQAEMHRLSARREGLILCTEKLSGLLSPIRRLPDELLCLIFLDCCTENDMRNRKPGEALTLSSVCTRFRQLAISYPALWSNLKVLLPSEYEDIDDPETPIQDPGFLEEETKLTSLIQLYLDRSENRLLTLDLDID</sequence>
<comment type="caution">
    <text evidence="2">The sequence shown here is derived from an EMBL/GenBank/DDBJ whole genome shotgun (WGS) entry which is preliminary data.</text>
</comment>
<evidence type="ECO:0000313" key="2">
    <source>
        <dbReference type="EMBL" id="KAF9069523.1"/>
    </source>
</evidence>
<dbReference type="Pfam" id="PF12937">
    <property type="entry name" value="F-box-like"/>
    <property type="match status" value="1"/>
</dbReference>
<dbReference type="EMBL" id="JADNRY010000050">
    <property type="protein sequence ID" value="KAF9069523.1"/>
    <property type="molecule type" value="Genomic_DNA"/>
</dbReference>